<keyword evidence="5" id="KW-0966">Cell projection</keyword>
<evidence type="ECO:0000256" key="4">
    <source>
        <dbReference type="ARBA" id="ARBA00022737"/>
    </source>
</evidence>
<dbReference type="InterPro" id="IPR036572">
    <property type="entry name" value="Doublecortin_dom_sf"/>
</dbReference>
<evidence type="ECO:0000256" key="3">
    <source>
        <dbReference type="ARBA" id="ARBA00022490"/>
    </source>
</evidence>
<dbReference type="Ensembl" id="ENSPKIT00000001279.1">
    <property type="protein sequence ID" value="ENSPKIP00000020658.1"/>
    <property type="gene ID" value="ENSPKIG00000005360.1"/>
</dbReference>
<sequence>MSDVAKTCLPEQDMSSGSWSPRCPDHPLSSAPQVPQRPKRVRFYKSGDPHFSGLQVVINSRAFKTFDALLDNLSKKVPLPFGVRNITTPRGTRVVRSLDELEDGKSYLCSDKRKIHPINLDVVNRRPVTGDVENRLSNPEDSPLVQTPKWLMVFRNGDAGVKHRVDLQAIQTWESVLESMSEVLHIPVQKIYTMDGRKVASLSGLALCSSGIVASAGEHFKPARYQVQGPAQTRWPPTKEPLRRHTRAGRSVLLFSYIT</sequence>
<keyword evidence="9" id="KW-1185">Reference proteome</keyword>
<dbReference type="SMART" id="SM00537">
    <property type="entry name" value="DCX"/>
    <property type="match status" value="2"/>
</dbReference>
<dbReference type="PROSITE" id="PS50309">
    <property type="entry name" value="DC"/>
    <property type="match status" value="2"/>
</dbReference>
<evidence type="ECO:0000313" key="9">
    <source>
        <dbReference type="Proteomes" id="UP000261540"/>
    </source>
</evidence>
<keyword evidence="3" id="KW-0963">Cytoplasm</keyword>
<dbReference type="InterPro" id="IPR003533">
    <property type="entry name" value="Doublecortin_dom"/>
</dbReference>
<dbReference type="Pfam" id="PF03607">
    <property type="entry name" value="DCX"/>
    <property type="match status" value="2"/>
</dbReference>
<dbReference type="GO" id="GO:0035556">
    <property type="term" value="P:intracellular signal transduction"/>
    <property type="evidence" value="ECO:0007669"/>
    <property type="project" value="InterPro"/>
</dbReference>
<reference evidence="8" key="1">
    <citation type="submission" date="2025-08" db="UniProtKB">
        <authorList>
            <consortium name="Ensembl"/>
        </authorList>
    </citation>
    <scope>IDENTIFICATION</scope>
</reference>
<dbReference type="AlphaFoldDB" id="A0A3B3RQV3"/>
<evidence type="ECO:0000259" key="7">
    <source>
        <dbReference type="PROSITE" id="PS50309"/>
    </source>
</evidence>
<evidence type="ECO:0000256" key="6">
    <source>
        <dbReference type="SAM" id="MobiDB-lite"/>
    </source>
</evidence>
<dbReference type="STRING" id="1676925.ENSPKIP00000020658"/>
<accession>A0A3B3RQV3</accession>
<dbReference type="Gene3D" id="3.10.20.230">
    <property type="entry name" value="Doublecortin domain"/>
    <property type="match status" value="2"/>
</dbReference>
<feature type="domain" description="Doublecortin" evidence="7">
    <location>
        <begin position="149"/>
        <end position="226"/>
    </location>
</feature>
<evidence type="ECO:0000256" key="2">
    <source>
        <dbReference type="ARBA" id="ARBA00004496"/>
    </source>
</evidence>
<keyword evidence="4" id="KW-0677">Repeat</keyword>
<dbReference type="GO" id="GO:0042461">
    <property type="term" value="P:photoreceptor cell development"/>
    <property type="evidence" value="ECO:0007669"/>
    <property type="project" value="TreeGrafter"/>
</dbReference>
<protein>
    <submittedName>
        <fullName evidence="8">RP1 axonemal microtubule associated</fullName>
    </submittedName>
</protein>
<evidence type="ECO:0000313" key="8">
    <source>
        <dbReference type="Ensembl" id="ENSPKIP00000020658.1"/>
    </source>
</evidence>
<feature type="domain" description="Doublecortin" evidence="7">
    <location>
        <begin position="39"/>
        <end position="121"/>
    </location>
</feature>
<comment type="subcellular location">
    <subcellularLocation>
        <location evidence="1">Cell projection</location>
    </subcellularLocation>
    <subcellularLocation>
        <location evidence="2">Cytoplasm</location>
    </subcellularLocation>
</comment>
<dbReference type="FunFam" id="3.10.20.230:FF:000006">
    <property type="entry name" value="Oxygen-regulated protein 1"/>
    <property type="match status" value="1"/>
</dbReference>
<dbReference type="GO" id="GO:0060041">
    <property type="term" value="P:retina development in camera-type eye"/>
    <property type="evidence" value="ECO:0007669"/>
    <property type="project" value="TreeGrafter"/>
</dbReference>
<evidence type="ECO:0000256" key="5">
    <source>
        <dbReference type="ARBA" id="ARBA00023273"/>
    </source>
</evidence>
<name>A0A3B3RQV3_9TELE</name>
<dbReference type="PANTHER" id="PTHR23005:SF4">
    <property type="entry name" value="OXYGEN-REGULATED PROTEIN 1"/>
    <property type="match status" value="1"/>
</dbReference>
<organism evidence="8 9">
    <name type="scientific">Paramormyrops kingsleyae</name>
    <dbReference type="NCBI Taxonomy" id="1676925"/>
    <lineage>
        <taxon>Eukaryota</taxon>
        <taxon>Metazoa</taxon>
        <taxon>Chordata</taxon>
        <taxon>Craniata</taxon>
        <taxon>Vertebrata</taxon>
        <taxon>Euteleostomi</taxon>
        <taxon>Actinopterygii</taxon>
        <taxon>Neopterygii</taxon>
        <taxon>Teleostei</taxon>
        <taxon>Osteoglossocephala</taxon>
        <taxon>Osteoglossomorpha</taxon>
        <taxon>Osteoglossiformes</taxon>
        <taxon>Mormyridae</taxon>
        <taxon>Paramormyrops</taxon>
    </lineage>
</organism>
<dbReference type="GeneTree" id="ENSGT00940000154242"/>
<dbReference type="SUPFAM" id="SSF89837">
    <property type="entry name" value="Doublecortin (DC)"/>
    <property type="match status" value="2"/>
</dbReference>
<dbReference type="GO" id="GO:0035082">
    <property type="term" value="P:axoneme assembly"/>
    <property type="evidence" value="ECO:0007669"/>
    <property type="project" value="TreeGrafter"/>
</dbReference>
<feature type="region of interest" description="Disordered" evidence="6">
    <location>
        <begin position="1"/>
        <end position="37"/>
    </location>
</feature>
<dbReference type="GO" id="GO:0043005">
    <property type="term" value="C:neuron projection"/>
    <property type="evidence" value="ECO:0007669"/>
    <property type="project" value="UniProtKB-ARBA"/>
</dbReference>
<reference evidence="8" key="2">
    <citation type="submission" date="2025-09" db="UniProtKB">
        <authorList>
            <consortium name="Ensembl"/>
        </authorList>
    </citation>
    <scope>IDENTIFICATION</scope>
</reference>
<dbReference type="PANTHER" id="PTHR23005">
    <property type="entry name" value="RETINITIS PIGMENTOSA 1 PROTEIN"/>
    <property type="match status" value="1"/>
</dbReference>
<dbReference type="GO" id="GO:0005930">
    <property type="term" value="C:axoneme"/>
    <property type="evidence" value="ECO:0007669"/>
    <property type="project" value="TreeGrafter"/>
</dbReference>
<dbReference type="Proteomes" id="UP000261540">
    <property type="component" value="Unplaced"/>
</dbReference>
<evidence type="ECO:0000256" key="1">
    <source>
        <dbReference type="ARBA" id="ARBA00004316"/>
    </source>
</evidence>
<proteinExistence type="predicted"/>